<dbReference type="OrthoDB" id="9803111at2"/>
<dbReference type="AlphaFoldDB" id="A0A223P2H9"/>
<organism evidence="3 4">
    <name type="scientific">Mucilaginibacter xinganensis</name>
    <dbReference type="NCBI Taxonomy" id="1234841"/>
    <lineage>
        <taxon>Bacteria</taxon>
        <taxon>Pseudomonadati</taxon>
        <taxon>Bacteroidota</taxon>
        <taxon>Sphingobacteriia</taxon>
        <taxon>Sphingobacteriales</taxon>
        <taxon>Sphingobacteriaceae</taxon>
        <taxon>Mucilaginibacter</taxon>
    </lineage>
</organism>
<evidence type="ECO:0000259" key="2">
    <source>
        <dbReference type="Pfam" id="PF01370"/>
    </source>
</evidence>
<comment type="similarity">
    <text evidence="1">Belongs to the NAD(P)-dependent epimerase/dehydratase family.</text>
</comment>
<protein>
    <recommendedName>
        <fullName evidence="2">NAD-dependent epimerase/dehydratase domain-containing protein</fullName>
    </recommendedName>
</protein>
<dbReference type="EMBL" id="CP022743">
    <property type="protein sequence ID" value="ASU36250.1"/>
    <property type="molecule type" value="Genomic_DNA"/>
</dbReference>
<dbReference type="KEGG" id="muc:MuYL_4365"/>
<reference evidence="3 4" key="1">
    <citation type="submission" date="2017-08" db="EMBL/GenBank/DDBJ databases">
        <title>Complete genome sequence of Mucilaginibacter sp. strain BJC16-A31.</title>
        <authorList>
            <consortium name="Henan University of Science and Technology"/>
            <person name="You X."/>
        </authorList>
    </citation>
    <scope>NUCLEOTIDE SEQUENCE [LARGE SCALE GENOMIC DNA]</scope>
    <source>
        <strain evidence="3 4">BJC16-A31</strain>
    </source>
</reference>
<dbReference type="Proteomes" id="UP000215002">
    <property type="component" value="Chromosome"/>
</dbReference>
<dbReference type="Gene3D" id="3.40.50.720">
    <property type="entry name" value="NAD(P)-binding Rossmann-like Domain"/>
    <property type="match status" value="1"/>
</dbReference>
<evidence type="ECO:0000313" key="3">
    <source>
        <dbReference type="EMBL" id="ASU36250.1"/>
    </source>
</evidence>
<accession>A0A223P2H9</accession>
<feature type="domain" description="NAD-dependent epimerase/dehydratase" evidence="2">
    <location>
        <begin position="3"/>
        <end position="231"/>
    </location>
</feature>
<dbReference type="Pfam" id="PF01370">
    <property type="entry name" value="Epimerase"/>
    <property type="match status" value="1"/>
</dbReference>
<dbReference type="PANTHER" id="PTHR43000">
    <property type="entry name" value="DTDP-D-GLUCOSE 4,6-DEHYDRATASE-RELATED"/>
    <property type="match status" value="1"/>
</dbReference>
<gene>
    <name evidence="3" type="ORF">MuYL_4365</name>
</gene>
<dbReference type="InterPro" id="IPR036291">
    <property type="entry name" value="NAD(P)-bd_dom_sf"/>
</dbReference>
<dbReference type="InterPro" id="IPR001509">
    <property type="entry name" value="Epimerase_deHydtase"/>
</dbReference>
<sequence length="326" mass="36706">MKVLVTGATGFIGRNLCFKLAEQGYSVMALCRDLNHRYLISHKNIFPVKGDILNRESLTLAMNGCGQVYHTAALAKMWCRNKNDYYNINVIGTRNVLELAAEKTVNKVVYTSTCGVWGPTIKHPMTENDPRIDGFAIDYERTKYLAEIEARNFFANGLNVITVNPSRVYGEGPITDSNTVGKMISSYLKGKWRVVPGTGKQISNYAYLDDVVKGHIAAMEKGTPGERYILGGEDISFNTFFSTLQSISGKTYRMVKLPQRIIEIYSRFELLKTTLTGWPPVFLPEFAARLKKDQKYSSQKAVNRLNYSITPFEEGIAKTINHIKNL</sequence>
<dbReference type="SUPFAM" id="SSF51735">
    <property type="entry name" value="NAD(P)-binding Rossmann-fold domains"/>
    <property type="match status" value="1"/>
</dbReference>
<dbReference type="RefSeq" id="WP_094572297.1">
    <property type="nucleotide sequence ID" value="NZ_CP022743.1"/>
</dbReference>
<proteinExistence type="inferred from homology"/>
<name>A0A223P2H9_9SPHI</name>
<evidence type="ECO:0000256" key="1">
    <source>
        <dbReference type="ARBA" id="ARBA00007637"/>
    </source>
</evidence>
<keyword evidence="4" id="KW-1185">Reference proteome</keyword>
<evidence type="ECO:0000313" key="4">
    <source>
        <dbReference type="Proteomes" id="UP000215002"/>
    </source>
</evidence>